<evidence type="ECO:0000256" key="1">
    <source>
        <dbReference type="SAM" id="Phobius"/>
    </source>
</evidence>
<feature type="transmembrane region" description="Helical" evidence="1">
    <location>
        <begin position="271"/>
        <end position="293"/>
    </location>
</feature>
<reference evidence="2 3" key="1">
    <citation type="submission" date="2020-08" db="EMBL/GenBank/DDBJ databases">
        <title>Genomic Encyclopedia of Type Strains, Phase III (KMG-III): the genomes of soil and plant-associated and newly described type strains.</title>
        <authorList>
            <person name="Whitman W."/>
        </authorList>
    </citation>
    <scope>NUCLEOTIDE SEQUENCE [LARGE SCALE GENOMIC DNA]</scope>
    <source>
        <strain evidence="2 3">CECT 8075</strain>
    </source>
</reference>
<feature type="transmembrane region" description="Helical" evidence="1">
    <location>
        <begin position="54"/>
        <end position="77"/>
    </location>
</feature>
<dbReference type="AlphaFoldDB" id="A0A7W5DTH9"/>
<feature type="transmembrane region" description="Helical" evidence="1">
    <location>
        <begin position="232"/>
        <end position="250"/>
    </location>
</feature>
<comment type="caution">
    <text evidence="2">The sequence shown here is derived from an EMBL/GenBank/DDBJ whole genome shotgun (WGS) entry which is preliminary data.</text>
</comment>
<keyword evidence="1" id="KW-0812">Transmembrane</keyword>
<keyword evidence="3" id="KW-1185">Reference proteome</keyword>
<dbReference type="Proteomes" id="UP000536179">
    <property type="component" value="Unassembled WGS sequence"/>
</dbReference>
<feature type="transmembrane region" description="Helical" evidence="1">
    <location>
        <begin position="206"/>
        <end position="226"/>
    </location>
</feature>
<dbReference type="EMBL" id="JACHXU010000001">
    <property type="protein sequence ID" value="MBB3204254.1"/>
    <property type="molecule type" value="Genomic_DNA"/>
</dbReference>
<feature type="transmembrane region" description="Helical" evidence="1">
    <location>
        <begin position="17"/>
        <end position="34"/>
    </location>
</feature>
<feature type="transmembrane region" description="Helical" evidence="1">
    <location>
        <begin position="119"/>
        <end position="143"/>
    </location>
</feature>
<gene>
    <name evidence="2" type="ORF">FHS27_000018</name>
</gene>
<keyword evidence="1" id="KW-1133">Transmembrane helix</keyword>
<proteinExistence type="predicted"/>
<evidence type="ECO:0008006" key="4">
    <source>
        <dbReference type="Google" id="ProtNLM"/>
    </source>
</evidence>
<evidence type="ECO:0000313" key="3">
    <source>
        <dbReference type="Proteomes" id="UP000536179"/>
    </source>
</evidence>
<protein>
    <recommendedName>
        <fullName evidence="4">Vitamin K-dependent gamma-carboxylase</fullName>
    </recommendedName>
</protein>
<evidence type="ECO:0000313" key="2">
    <source>
        <dbReference type="EMBL" id="MBB3204254.1"/>
    </source>
</evidence>
<sequence length="426" mass="48841">MNSPSNQSDRRDPMSRYWAVSLALLVAASFRLWVPAEWTQTAFYPGVPLFAVPVWFVRFAAYATVPLLVGSCAVVFFADRRDLLRRTGWLTIAVVLAIAFLTDQHRLQPWAYQSFLYAWLFWLLPARLTTTAFRVLTISIYFYSSMGKFDFQFLHTVGQEFLGTVARWLSMDISQWDQRSRLIAAGGFPSVELTLALLLMIPRTRWIGGLLAIIMHVGLIVILSPWGMHHSLGVICWNAVLAGQAYWLFIYPQRERSSESQDSMPRDETTVCCRSVRVGVASVIVLAAVLLPLTERRGRSNRGNWHWDHWLSWALYSPHNSRVQIEVHRSTLDDLSPALREVVLEDSNEDAWCELDLGQLSLQTRGVPILPQARYQLKLANAIAEQQGWTHEIRGVQRSASDRWDGTRDEQWMNRLEAMQEAARQY</sequence>
<feature type="transmembrane region" description="Helical" evidence="1">
    <location>
        <begin position="89"/>
        <end position="107"/>
    </location>
</feature>
<keyword evidence="1" id="KW-0472">Membrane</keyword>
<dbReference type="RefSeq" id="WP_184300096.1">
    <property type="nucleotide sequence ID" value="NZ_JACHXU010000001.1"/>
</dbReference>
<name>A0A7W5DTH9_9BACT</name>
<accession>A0A7W5DTH9</accession>
<organism evidence="2 3">
    <name type="scientific">Aporhodopirellula rubra</name>
    <dbReference type="NCBI Taxonomy" id="980271"/>
    <lineage>
        <taxon>Bacteria</taxon>
        <taxon>Pseudomonadati</taxon>
        <taxon>Planctomycetota</taxon>
        <taxon>Planctomycetia</taxon>
        <taxon>Pirellulales</taxon>
        <taxon>Pirellulaceae</taxon>
        <taxon>Aporhodopirellula</taxon>
    </lineage>
</organism>